<accession>A0ABT1W8K1</accession>
<dbReference type="Proteomes" id="UP001524587">
    <property type="component" value="Unassembled WGS sequence"/>
</dbReference>
<keyword evidence="2" id="KW-1185">Reference proteome</keyword>
<comment type="caution">
    <text evidence="1">The sequence shown here is derived from an EMBL/GenBank/DDBJ whole genome shotgun (WGS) entry which is preliminary data.</text>
</comment>
<name>A0ABT1W8K1_9PROT</name>
<gene>
    <name evidence="1" type="ORF">NFI95_12255</name>
</gene>
<evidence type="ECO:0000313" key="2">
    <source>
        <dbReference type="Proteomes" id="UP001524587"/>
    </source>
</evidence>
<sequence>MPRFDDLPGEFTADLDISFALLNGVGFEPVHADHPAHANYLAASAAHAVAPAEPVHAPDLHAPDLIVMPFETTITISNEMALRHGLVPPGHPDSAWAHPATAARPVRRKPVPPPIWRASGVGAVPLPPPGGDIGAFLDSLEDA</sequence>
<organism evidence="1 2">
    <name type="scientific">Endosaccharibacter trunci</name>
    <dbReference type="NCBI Taxonomy" id="2812733"/>
    <lineage>
        <taxon>Bacteria</taxon>
        <taxon>Pseudomonadati</taxon>
        <taxon>Pseudomonadota</taxon>
        <taxon>Alphaproteobacteria</taxon>
        <taxon>Acetobacterales</taxon>
        <taxon>Acetobacteraceae</taxon>
        <taxon>Endosaccharibacter</taxon>
    </lineage>
</organism>
<dbReference type="EMBL" id="JAMSKV010000010">
    <property type="protein sequence ID" value="MCQ8279217.1"/>
    <property type="molecule type" value="Genomic_DNA"/>
</dbReference>
<proteinExistence type="predicted"/>
<reference evidence="1 2" key="1">
    <citation type="submission" date="2022-06" db="EMBL/GenBank/DDBJ databases">
        <title>Endosaccharibacter gen. nov., sp. nov., endophytic bacteria isolated from sugarcane.</title>
        <authorList>
            <person name="Pitiwittayakul N."/>
            <person name="Yukphan P."/>
            <person name="Charoenyingcharoen P."/>
            <person name="Tanasupawat S."/>
        </authorList>
    </citation>
    <scope>NUCLEOTIDE SEQUENCE [LARGE SCALE GENOMIC DNA]</scope>
    <source>
        <strain evidence="1 2">KSS8</strain>
    </source>
</reference>
<dbReference type="RefSeq" id="WP_422864702.1">
    <property type="nucleotide sequence ID" value="NZ_JAMSKV010000010.1"/>
</dbReference>
<protein>
    <submittedName>
        <fullName evidence="1">Uncharacterized protein</fullName>
    </submittedName>
</protein>
<evidence type="ECO:0000313" key="1">
    <source>
        <dbReference type="EMBL" id="MCQ8279217.1"/>
    </source>
</evidence>